<comment type="caution">
    <text evidence="8">The sequence shown here is derived from an EMBL/GenBank/DDBJ whole genome shotgun (WGS) entry which is preliminary data.</text>
</comment>
<dbReference type="EMBL" id="BONZ01000089">
    <property type="protein sequence ID" value="GIH20149.1"/>
    <property type="molecule type" value="Genomic_DNA"/>
</dbReference>
<keyword evidence="5" id="KW-0804">Transcription</keyword>
<evidence type="ECO:0000256" key="6">
    <source>
        <dbReference type="PROSITE-ProRule" id="PRU01091"/>
    </source>
</evidence>
<dbReference type="FunFam" id="1.10.10.10:FF:000018">
    <property type="entry name" value="DNA-binding response regulator ResD"/>
    <property type="match status" value="1"/>
</dbReference>
<keyword evidence="4 6" id="KW-0238">DNA-binding</keyword>
<dbReference type="GO" id="GO:0000156">
    <property type="term" value="F:phosphorelay response regulator activity"/>
    <property type="evidence" value="ECO:0007669"/>
    <property type="project" value="TreeGrafter"/>
</dbReference>
<keyword evidence="1" id="KW-0597">Phosphoprotein</keyword>
<protein>
    <recommendedName>
        <fullName evidence="7">OmpR/PhoB-type domain-containing protein</fullName>
    </recommendedName>
</protein>
<feature type="DNA-binding region" description="OmpR/PhoB-type" evidence="6">
    <location>
        <begin position="55"/>
        <end position="151"/>
    </location>
</feature>
<dbReference type="PANTHER" id="PTHR48111">
    <property type="entry name" value="REGULATOR OF RPOS"/>
    <property type="match status" value="1"/>
</dbReference>
<dbReference type="InterPro" id="IPR001867">
    <property type="entry name" value="OmpR/PhoB-type_DNA-bd"/>
</dbReference>
<organism evidence="8 9">
    <name type="scientific">Rugosimonospora africana</name>
    <dbReference type="NCBI Taxonomy" id="556532"/>
    <lineage>
        <taxon>Bacteria</taxon>
        <taxon>Bacillati</taxon>
        <taxon>Actinomycetota</taxon>
        <taxon>Actinomycetes</taxon>
        <taxon>Micromonosporales</taxon>
        <taxon>Micromonosporaceae</taxon>
        <taxon>Rugosimonospora</taxon>
    </lineage>
</organism>
<dbReference type="RefSeq" id="WP_239134360.1">
    <property type="nucleotide sequence ID" value="NZ_BONZ01000089.1"/>
</dbReference>
<evidence type="ECO:0000256" key="3">
    <source>
        <dbReference type="ARBA" id="ARBA00023015"/>
    </source>
</evidence>
<proteinExistence type="predicted"/>
<reference evidence="8" key="1">
    <citation type="submission" date="2021-01" db="EMBL/GenBank/DDBJ databases">
        <title>Whole genome shotgun sequence of Rugosimonospora africana NBRC 104875.</title>
        <authorList>
            <person name="Komaki H."/>
            <person name="Tamura T."/>
        </authorList>
    </citation>
    <scope>NUCLEOTIDE SEQUENCE</scope>
    <source>
        <strain evidence="8">NBRC 104875</strain>
    </source>
</reference>
<dbReference type="CDD" id="cd00383">
    <property type="entry name" value="trans_reg_C"/>
    <property type="match status" value="1"/>
</dbReference>
<dbReference type="GO" id="GO:0006355">
    <property type="term" value="P:regulation of DNA-templated transcription"/>
    <property type="evidence" value="ECO:0007669"/>
    <property type="project" value="InterPro"/>
</dbReference>
<dbReference type="InterPro" id="IPR036388">
    <property type="entry name" value="WH-like_DNA-bd_sf"/>
</dbReference>
<dbReference type="PROSITE" id="PS51755">
    <property type="entry name" value="OMPR_PHOB"/>
    <property type="match status" value="1"/>
</dbReference>
<sequence length="160" mass="17221">MVEISIAIHGGPESRKTARALAEWLSSIADGDTGALAVPQRIGAPALVAVPAPAAASRPAAELVLCPDRRTASVDGVAMTLTRREYDLLLFLAENPRQVFSRAQLLDLVWQHEATCGERTVDVHVLRLRRKLHGRGPLITTVRGLGYRLDGADRLSIDAG</sequence>
<evidence type="ECO:0000313" key="8">
    <source>
        <dbReference type="EMBL" id="GIH20149.1"/>
    </source>
</evidence>
<dbReference type="InterPro" id="IPR039420">
    <property type="entry name" value="WalR-like"/>
</dbReference>
<keyword evidence="3" id="KW-0805">Transcription regulation</keyword>
<evidence type="ECO:0000256" key="4">
    <source>
        <dbReference type="ARBA" id="ARBA00023125"/>
    </source>
</evidence>
<evidence type="ECO:0000259" key="7">
    <source>
        <dbReference type="PROSITE" id="PS51755"/>
    </source>
</evidence>
<keyword evidence="2" id="KW-0902">Two-component regulatory system</keyword>
<evidence type="ECO:0000313" key="9">
    <source>
        <dbReference type="Proteomes" id="UP000642748"/>
    </source>
</evidence>
<dbReference type="InterPro" id="IPR016032">
    <property type="entry name" value="Sig_transdc_resp-reg_C-effctor"/>
</dbReference>
<dbReference type="GO" id="GO:0000976">
    <property type="term" value="F:transcription cis-regulatory region binding"/>
    <property type="evidence" value="ECO:0007669"/>
    <property type="project" value="TreeGrafter"/>
</dbReference>
<dbReference type="GO" id="GO:0005829">
    <property type="term" value="C:cytosol"/>
    <property type="evidence" value="ECO:0007669"/>
    <property type="project" value="TreeGrafter"/>
</dbReference>
<accession>A0A8J3QZH2</accession>
<dbReference type="SUPFAM" id="SSF46894">
    <property type="entry name" value="C-terminal effector domain of the bipartite response regulators"/>
    <property type="match status" value="1"/>
</dbReference>
<feature type="domain" description="OmpR/PhoB-type" evidence="7">
    <location>
        <begin position="55"/>
        <end position="151"/>
    </location>
</feature>
<evidence type="ECO:0000256" key="1">
    <source>
        <dbReference type="ARBA" id="ARBA00022553"/>
    </source>
</evidence>
<evidence type="ECO:0000256" key="2">
    <source>
        <dbReference type="ARBA" id="ARBA00023012"/>
    </source>
</evidence>
<gene>
    <name evidence="8" type="ORF">Raf01_83210</name>
</gene>
<keyword evidence="9" id="KW-1185">Reference proteome</keyword>
<dbReference type="GO" id="GO:0032993">
    <property type="term" value="C:protein-DNA complex"/>
    <property type="evidence" value="ECO:0007669"/>
    <property type="project" value="TreeGrafter"/>
</dbReference>
<dbReference type="SMART" id="SM00862">
    <property type="entry name" value="Trans_reg_C"/>
    <property type="match status" value="1"/>
</dbReference>
<dbReference type="Pfam" id="PF00486">
    <property type="entry name" value="Trans_reg_C"/>
    <property type="match status" value="1"/>
</dbReference>
<dbReference type="Gene3D" id="1.10.10.10">
    <property type="entry name" value="Winged helix-like DNA-binding domain superfamily/Winged helix DNA-binding domain"/>
    <property type="match status" value="1"/>
</dbReference>
<dbReference type="AlphaFoldDB" id="A0A8J3QZH2"/>
<dbReference type="PANTHER" id="PTHR48111:SF4">
    <property type="entry name" value="DNA-BINDING DUAL TRANSCRIPTIONAL REGULATOR OMPR"/>
    <property type="match status" value="1"/>
</dbReference>
<name>A0A8J3QZH2_9ACTN</name>
<dbReference type="Proteomes" id="UP000642748">
    <property type="component" value="Unassembled WGS sequence"/>
</dbReference>
<evidence type="ECO:0000256" key="5">
    <source>
        <dbReference type="ARBA" id="ARBA00023163"/>
    </source>
</evidence>